<dbReference type="RefSeq" id="WP_073474439.1">
    <property type="nucleotide sequence ID" value="NZ_FQZU01000006.1"/>
</dbReference>
<dbReference type="SMART" id="SM00671">
    <property type="entry name" value="SEL1"/>
    <property type="match status" value="2"/>
</dbReference>
<dbReference type="Pfam" id="PF08238">
    <property type="entry name" value="Sel1"/>
    <property type="match status" value="2"/>
</dbReference>
<sequence>MKNPHYMYAQAFRSYKNLAAQGRPEAQRLLGMMYENGQGVPKNYLEASRWYEKAAAAGDLGGVVRLGLLHANGRGIPKNFVEGCKLFLIAKDLGYPNAQALLDQLTPKMTEEELAEAKALAEEWAPVVQD</sequence>
<dbReference type="PANTHER" id="PTHR11102">
    <property type="entry name" value="SEL-1-LIKE PROTEIN"/>
    <property type="match status" value="1"/>
</dbReference>
<dbReference type="OrthoDB" id="5397369at2"/>
<dbReference type="InterPro" id="IPR050767">
    <property type="entry name" value="Sel1_AlgK"/>
</dbReference>
<dbReference type="AlphaFoldDB" id="A0A1M6ICT8"/>
<accession>A0A1M6ICT8</accession>
<protein>
    <submittedName>
        <fullName evidence="1">Sel1 repeat-containing protein</fullName>
    </submittedName>
</protein>
<keyword evidence="2" id="KW-1185">Reference proteome</keyword>
<reference evidence="2" key="1">
    <citation type="submission" date="2016-11" db="EMBL/GenBank/DDBJ databases">
        <authorList>
            <person name="Varghese N."/>
            <person name="Submissions S."/>
        </authorList>
    </citation>
    <scope>NUCLEOTIDE SEQUENCE [LARGE SCALE GENOMIC DNA]</scope>
    <source>
        <strain evidence="2">DSM 16219</strain>
    </source>
</reference>
<dbReference type="SUPFAM" id="SSF81901">
    <property type="entry name" value="HCP-like"/>
    <property type="match status" value="1"/>
</dbReference>
<dbReference type="Proteomes" id="UP000183994">
    <property type="component" value="Unassembled WGS sequence"/>
</dbReference>
<gene>
    <name evidence="1" type="ORF">SAMN02745216_01433</name>
</gene>
<dbReference type="PANTHER" id="PTHR11102:SF160">
    <property type="entry name" value="ERAD-ASSOCIATED E3 UBIQUITIN-PROTEIN LIGASE COMPONENT HRD3"/>
    <property type="match status" value="1"/>
</dbReference>
<dbReference type="EMBL" id="FQZU01000006">
    <property type="protein sequence ID" value="SHJ32260.1"/>
    <property type="molecule type" value="Genomic_DNA"/>
</dbReference>
<dbReference type="InterPro" id="IPR011990">
    <property type="entry name" value="TPR-like_helical_dom_sf"/>
</dbReference>
<evidence type="ECO:0000313" key="2">
    <source>
        <dbReference type="Proteomes" id="UP000183994"/>
    </source>
</evidence>
<evidence type="ECO:0000313" key="1">
    <source>
        <dbReference type="EMBL" id="SHJ32260.1"/>
    </source>
</evidence>
<name>A0A1M6ICT8_9BACT</name>
<organism evidence="1 2">
    <name type="scientific">Desulfatibacillum alkenivorans DSM 16219</name>
    <dbReference type="NCBI Taxonomy" id="1121393"/>
    <lineage>
        <taxon>Bacteria</taxon>
        <taxon>Pseudomonadati</taxon>
        <taxon>Thermodesulfobacteriota</taxon>
        <taxon>Desulfobacteria</taxon>
        <taxon>Desulfobacterales</taxon>
        <taxon>Desulfatibacillaceae</taxon>
        <taxon>Desulfatibacillum</taxon>
    </lineage>
</organism>
<proteinExistence type="predicted"/>
<dbReference type="InterPro" id="IPR006597">
    <property type="entry name" value="Sel1-like"/>
</dbReference>
<dbReference type="STRING" id="1121393.SAMN02745216_01433"/>
<dbReference type="Gene3D" id="1.25.40.10">
    <property type="entry name" value="Tetratricopeptide repeat domain"/>
    <property type="match status" value="1"/>
</dbReference>